<evidence type="ECO:0000256" key="3">
    <source>
        <dbReference type="ARBA" id="ARBA00022989"/>
    </source>
</evidence>
<evidence type="ECO:0000256" key="5">
    <source>
        <dbReference type="SAM" id="MobiDB-lite"/>
    </source>
</evidence>
<feature type="region of interest" description="Disordered" evidence="5">
    <location>
        <begin position="1"/>
        <end position="25"/>
    </location>
</feature>
<evidence type="ECO:0000256" key="1">
    <source>
        <dbReference type="ARBA" id="ARBA00004167"/>
    </source>
</evidence>
<dbReference type="InterPro" id="IPR007343">
    <property type="entry name" value="Uncharacterised_pept_Zn_put"/>
</dbReference>
<evidence type="ECO:0000313" key="7">
    <source>
        <dbReference type="Proteomes" id="UP000277671"/>
    </source>
</evidence>
<dbReference type="OrthoDB" id="9774900at2"/>
<protein>
    <recommendedName>
        <fullName evidence="8">Neutral zinc metallopeptidase</fullName>
    </recommendedName>
</protein>
<keyword evidence="3" id="KW-1133">Transmembrane helix</keyword>
<evidence type="ECO:0000256" key="2">
    <source>
        <dbReference type="ARBA" id="ARBA00022692"/>
    </source>
</evidence>
<keyword evidence="4" id="KW-0472">Membrane</keyword>
<comment type="subcellular location">
    <subcellularLocation>
        <location evidence="1">Membrane</location>
        <topology evidence="1">Single-pass membrane protein</topology>
    </subcellularLocation>
</comment>
<sequence>MELNENAEIDTSQVEDRRGSGGPGGISLGGGGGLVGVIVTVLVALVGGGFGLNALTNNGDEQGDNTAIQQQCAADDALRKLDCRNTLYVNSIQNWWQRALPESFGKTYTESDTVFFEQAVNTGCGAADSGVGPFYCPADDQVYIDLTFYQQLADQLGAPGEFAQPYVLAHEYGHHVQDLLGTEAQLRQRQARDPGQANQLSVALELQADCFAGAWAKNATGTADARGEKIFTSITDEDIQQGLDTAAAIGDDAIQQRSGGQIDESAFTHGTSAQRQEWFKRGYDTGDPTACDTFGSGR</sequence>
<evidence type="ECO:0000313" key="6">
    <source>
        <dbReference type="EMBL" id="RKR92083.1"/>
    </source>
</evidence>
<accession>A0A495JSY6</accession>
<dbReference type="PANTHER" id="PTHR30168:SF0">
    <property type="entry name" value="INNER MEMBRANE PROTEIN"/>
    <property type="match status" value="1"/>
</dbReference>
<keyword evidence="7" id="KW-1185">Reference proteome</keyword>
<evidence type="ECO:0000256" key="4">
    <source>
        <dbReference type="ARBA" id="ARBA00023136"/>
    </source>
</evidence>
<dbReference type="AlphaFoldDB" id="A0A495JSY6"/>
<dbReference type="Proteomes" id="UP000277671">
    <property type="component" value="Unassembled WGS sequence"/>
</dbReference>
<dbReference type="PANTHER" id="PTHR30168">
    <property type="entry name" value="PUTATIVE MEMBRANE PROTEIN YPFJ"/>
    <property type="match status" value="1"/>
</dbReference>
<keyword evidence="2" id="KW-0812">Transmembrane</keyword>
<dbReference type="EMBL" id="RBKT01000001">
    <property type="protein sequence ID" value="RKR92083.1"/>
    <property type="molecule type" value="Genomic_DNA"/>
</dbReference>
<reference evidence="6 7" key="1">
    <citation type="submission" date="2018-10" db="EMBL/GenBank/DDBJ databases">
        <title>Sequencing the genomes of 1000 actinobacteria strains.</title>
        <authorList>
            <person name="Klenk H.-P."/>
        </authorList>
    </citation>
    <scope>NUCLEOTIDE SEQUENCE [LARGE SCALE GENOMIC DNA]</scope>
    <source>
        <strain evidence="6 7">DSM 45175</strain>
    </source>
</reference>
<dbReference type="Pfam" id="PF04228">
    <property type="entry name" value="Zn_peptidase"/>
    <property type="match status" value="1"/>
</dbReference>
<organism evidence="6 7">
    <name type="scientific">Micromonospora pisi</name>
    <dbReference type="NCBI Taxonomy" id="589240"/>
    <lineage>
        <taxon>Bacteria</taxon>
        <taxon>Bacillati</taxon>
        <taxon>Actinomycetota</taxon>
        <taxon>Actinomycetes</taxon>
        <taxon>Micromonosporales</taxon>
        <taxon>Micromonosporaceae</taxon>
        <taxon>Micromonospora</taxon>
    </lineage>
</organism>
<gene>
    <name evidence="6" type="ORF">BDK92_6515</name>
</gene>
<dbReference type="RefSeq" id="WP_121160135.1">
    <property type="nucleotide sequence ID" value="NZ_RBKT01000001.1"/>
</dbReference>
<name>A0A495JSY6_9ACTN</name>
<comment type="caution">
    <text evidence="6">The sequence shown here is derived from an EMBL/GenBank/DDBJ whole genome shotgun (WGS) entry which is preliminary data.</text>
</comment>
<dbReference type="GO" id="GO:0016020">
    <property type="term" value="C:membrane"/>
    <property type="evidence" value="ECO:0007669"/>
    <property type="project" value="UniProtKB-SubCell"/>
</dbReference>
<proteinExistence type="predicted"/>
<evidence type="ECO:0008006" key="8">
    <source>
        <dbReference type="Google" id="ProtNLM"/>
    </source>
</evidence>